<keyword evidence="1" id="KW-0472">Membrane</keyword>
<keyword evidence="1" id="KW-1133">Transmembrane helix</keyword>
<dbReference type="Pfam" id="PF09656">
    <property type="entry name" value="PGPGW"/>
    <property type="match status" value="1"/>
</dbReference>
<keyword evidence="3" id="KW-1185">Reference proteome</keyword>
<feature type="transmembrane region" description="Helical" evidence="1">
    <location>
        <begin position="6"/>
        <end position="26"/>
    </location>
</feature>
<accession>A0ABT7QYC3</accession>
<evidence type="ECO:0000313" key="2">
    <source>
        <dbReference type="EMBL" id="MDM5271845.1"/>
    </source>
</evidence>
<comment type="caution">
    <text evidence="2">The sequence shown here is derived from an EMBL/GenBank/DDBJ whole genome shotgun (WGS) entry which is preliminary data.</text>
</comment>
<feature type="transmembrane region" description="Helical" evidence="1">
    <location>
        <begin position="71"/>
        <end position="90"/>
    </location>
</feature>
<feature type="transmembrane region" description="Helical" evidence="1">
    <location>
        <begin position="47"/>
        <end position="65"/>
    </location>
</feature>
<name>A0ABT7QYC3_9BACT</name>
<evidence type="ECO:0000256" key="1">
    <source>
        <dbReference type="SAM" id="Phobius"/>
    </source>
</evidence>
<dbReference type="InterPro" id="IPR019099">
    <property type="entry name" value="Uncharacterised_PGPGW_TM"/>
</dbReference>
<evidence type="ECO:0008006" key="4">
    <source>
        <dbReference type="Google" id="ProtNLM"/>
    </source>
</evidence>
<evidence type="ECO:0000313" key="3">
    <source>
        <dbReference type="Proteomes" id="UP001169069"/>
    </source>
</evidence>
<dbReference type="EMBL" id="JAQIBD010000002">
    <property type="protein sequence ID" value="MDM5271845.1"/>
    <property type="molecule type" value="Genomic_DNA"/>
</dbReference>
<keyword evidence="1" id="KW-0812">Transmembrane</keyword>
<sequence>MLTSTIIAIIVYTLSIILIPLIMILIPSDYFTHPKRQRFLWQKFPPVLQWAVIIIKNLLGVLLIVTGIAMLFLPGQGILTIIAGLMFVNFPCKYKVEKWIIQQPIVFHAINKIRQKAGKTPLKIKK</sequence>
<reference evidence="2" key="1">
    <citation type="submission" date="2023-01" db="EMBL/GenBank/DDBJ databases">
        <title>Sulfurovum sp. zt1-1 genome assembly.</title>
        <authorList>
            <person name="Wang J."/>
        </authorList>
    </citation>
    <scope>NUCLEOTIDE SEQUENCE</scope>
    <source>
        <strain evidence="2">Zt1-1</strain>
    </source>
</reference>
<dbReference type="Proteomes" id="UP001169069">
    <property type="component" value="Unassembled WGS sequence"/>
</dbReference>
<dbReference type="RefSeq" id="WP_289413569.1">
    <property type="nucleotide sequence ID" value="NZ_JAQIBD010000002.1"/>
</dbReference>
<protein>
    <recommendedName>
        <fullName evidence="4">Transmembrane protein (PGPGW)</fullName>
    </recommendedName>
</protein>
<organism evidence="2 3">
    <name type="scientific">Sulfurovum zhangzhouensis</name>
    <dbReference type="NCBI Taxonomy" id="3019067"/>
    <lineage>
        <taxon>Bacteria</taxon>
        <taxon>Pseudomonadati</taxon>
        <taxon>Campylobacterota</taxon>
        <taxon>Epsilonproteobacteria</taxon>
        <taxon>Campylobacterales</taxon>
        <taxon>Sulfurovaceae</taxon>
        <taxon>Sulfurovum</taxon>
    </lineage>
</organism>
<gene>
    <name evidence="2" type="ORF">PGH07_06620</name>
</gene>
<proteinExistence type="predicted"/>